<keyword evidence="9" id="KW-1185">Reference proteome</keyword>
<dbReference type="Pfam" id="PF05193">
    <property type="entry name" value="Peptidase_M16_C"/>
    <property type="match status" value="1"/>
</dbReference>
<evidence type="ECO:0000313" key="9">
    <source>
        <dbReference type="Proteomes" id="UP000468901"/>
    </source>
</evidence>
<dbReference type="Gene3D" id="3.30.830.10">
    <property type="entry name" value="Metalloenzyme, LuxS/M16 peptidase-like"/>
    <property type="match status" value="2"/>
</dbReference>
<evidence type="ECO:0000259" key="6">
    <source>
        <dbReference type="Pfam" id="PF00675"/>
    </source>
</evidence>
<organism evidence="8 9">
    <name type="scientific">Parvibaculum sedimenti</name>
    <dbReference type="NCBI Taxonomy" id="2608632"/>
    <lineage>
        <taxon>Bacteria</taxon>
        <taxon>Pseudomonadati</taxon>
        <taxon>Pseudomonadota</taxon>
        <taxon>Alphaproteobacteria</taxon>
        <taxon>Hyphomicrobiales</taxon>
        <taxon>Parvibaculaceae</taxon>
        <taxon>Parvibaculum</taxon>
    </lineage>
</organism>
<feature type="domain" description="Peptidase M16 C-terminal" evidence="7">
    <location>
        <begin position="209"/>
        <end position="392"/>
    </location>
</feature>
<proteinExistence type="inferred from homology"/>
<dbReference type="PANTHER" id="PTHR11851">
    <property type="entry name" value="METALLOPROTEASE"/>
    <property type="match status" value="1"/>
</dbReference>
<gene>
    <name evidence="8" type="ORF">F2P47_01790</name>
</gene>
<dbReference type="Proteomes" id="UP000468901">
    <property type="component" value="Unassembled WGS sequence"/>
</dbReference>
<dbReference type="InterPro" id="IPR011765">
    <property type="entry name" value="Pept_M16_N"/>
</dbReference>
<evidence type="ECO:0000256" key="1">
    <source>
        <dbReference type="ARBA" id="ARBA00001947"/>
    </source>
</evidence>
<dbReference type="InterPro" id="IPR050361">
    <property type="entry name" value="MPP/UQCRC_Complex"/>
</dbReference>
<reference evidence="8 9" key="1">
    <citation type="submission" date="2019-09" db="EMBL/GenBank/DDBJ databases">
        <title>Parvibaculum sedimenti sp. nov., isolated from sediment.</title>
        <authorList>
            <person name="Wang Y."/>
        </authorList>
    </citation>
    <scope>NUCLEOTIDE SEQUENCE [LARGE SCALE GENOMIC DNA]</scope>
    <source>
        <strain evidence="8 9">HXT-9</strain>
    </source>
</reference>
<evidence type="ECO:0000259" key="7">
    <source>
        <dbReference type="Pfam" id="PF05193"/>
    </source>
</evidence>
<dbReference type="EMBL" id="WESC01000001">
    <property type="protein sequence ID" value="KAB7742925.1"/>
    <property type="molecule type" value="Genomic_DNA"/>
</dbReference>
<keyword evidence="3" id="KW-0482">Metalloprotease</keyword>
<evidence type="ECO:0000256" key="2">
    <source>
        <dbReference type="ARBA" id="ARBA00007261"/>
    </source>
</evidence>
<evidence type="ECO:0000256" key="5">
    <source>
        <dbReference type="SAM" id="MobiDB-lite"/>
    </source>
</evidence>
<dbReference type="GO" id="GO:0046872">
    <property type="term" value="F:metal ion binding"/>
    <property type="evidence" value="ECO:0007669"/>
    <property type="project" value="InterPro"/>
</dbReference>
<evidence type="ECO:0000256" key="4">
    <source>
        <dbReference type="RuleBase" id="RU004447"/>
    </source>
</evidence>
<keyword evidence="3" id="KW-0378">Hydrolase</keyword>
<dbReference type="GO" id="GO:0004222">
    <property type="term" value="F:metalloendopeptidase activity"/>
    <property type="evidence" value="ECO:0007669"/>
    <property type="project" value="InterPro"/>
</dbReference>
<dbReference type="GO" id="GO:0006508">
    <property type="term" value="P:proteolysis"/>
    <property type="evidence" value="ECO:0007669"/>
    <property type="project" value="InterPro"/>
</dbReference>
<comment type="caution">
    <text evidence="8">The sequence shown here is derived from an EMBL/GenBank/DDBJ whole genome shotgun (WGS) entry which is preliminary data.</text>
</comment>
<dbReference type="Pfam" id="PF00675">
    <property type="entry name" value="Peptidase_M16"/>
    <property type="match status" value="1"/>
</dbReference>
<evidence type="ECO:0000256" key="3">
    <source>
        <dbReference type="ARBA" id="ARBA00023049"/>
    </source>
</evidence>
<sequence>MAVFLVSAADAAPQATLPSSPAASAQGAEPGSDPRPVAQDPRAPEMFRLANGMGVLVIPDHRAPVVTHMVWYRVGAADETPGKTGLAHFLEHLMFKGTEKIAPGEFSKTIARNGGQDNAFTNYDFTAYYQAIAKDRLPLVMSMEADRMTGLRLTDKEVLPERDVVLEELRMRLENEPVALLQSAMNAKLYGKHPYGRDVIGVKSEVEKLSTADALDFYRRFYTPNNAILIVAGDITGAELKPLAEKYYGSIPDRAPTYVRKRPAVEWPKAPERVTLHDPRVQEPTWLRFYPAPSQAGAGPREAAALDVLAEILGGGTTSRLYQALVVREKVASSVQSWYDGDNLDAGDFGIYALPRLGGNLADAEKAIAVEVARLLKDGVAADELDRAKTQLVASDIYARDTQQTLAYAYGSALMTGVSAREVFEWPDYIRAVTADDVLAAAHKVFDKSNTVTGELLPEEKP</sequence>
<comment type="similarity">
    <text evidence="2 4">Belongs to the peptidase M16 family.</text>
</comment>
<dbReference type="PROSITE" id="PS00143">
    <property type="entry name" value="INSULINASE"/>
    <property type="match status" value="1"/>
</dbReference>
<feature type="region of interest" description="Disordered" evidence="5">
    <location>
        <begin position="10"/>
        <end position="40"/>
    </location>
</feature>
<comment type="cofactor">
    <cofactor evidence="1">
        <name>Zn(2+)</name>
        <dbReference type="ChEBI" id="CHEBI:29105"/>
    </cofactor>
</comment>
<accession>A0A6N6VPZ9</accession>
<dbReference type="InterPro" id="IPR011249">
    <property type="entry name" value="Metalloenz_LuxS/M16"/>
</dbReference>
<dbReference type="InterPro" id="IPR001431">
    <property type="entry name" value="Pept_M16_Zn_BS"/>
</dbReference>
<dbReference type="AlphaFoldDB" id="A0A6N6VPZ9"/>
<protein>
    <submittedName>
        <fullName evidence="8">Insulinase family protein</fullName>
    </submittedName>
</protein>
<feature type="domain" description="Peptidase M16 N-terminal" evidence="6">
    <location>
        <begin position="56"/>
        <end position="201"/>
    </location>
</feature>
<keyword evidence="3" id="KW-0645">Protease</keyword>
<dbReference type="PANTHER" id="PTHR11851:SF49">
    <property type="entry name" value="MITOCHONDRIAL-PROCESSING PEPTIDASE SUBUNIT ALPHA"/>
    <property type="match status" value="1"/>
</dbReference>
<evidence type="ECO:0000313" key="8">
    <source>
        <dbReference type="EMBL" id="KAB7742925.1"/>
    </source>
</evidence>
<dbReference type="InterPro" id="IPR007863">
    <property type="entry name" value="Peptidase_M16_C"/>
</dbReference>
<dbReference type="SUPFAM" id="SSF63411">
    <property type="entry name" value="LuxS/MPP-like metallohydrolase"/>
    <property type="match status" value="2"/>
</dbReference>
<name>A0A6N6VPZ9_9HYPH</name>